<dbReference type="STRING" id="6205.A0A0R3WQH9"/>
<dbReference type="WBParaSite" id="TTAC_0000301901-mRNA-1">
    <property type="protein sequence ID" value="TTAC_0000301901-mRNA-1"/>
    <property type="gene ID" value="TTAC_0000301901"/>
</dbReference>
<accession>A0A0R3WQH9</accession>
<protein>
    <submittedName>
        <fullName evidence="3">EthD domain-containing protein</fullName>
    </submittedName>
</protein>
<sequence length="70" mass="8083">MVQTIFVYVISVKFEPGHNSTQCYAFFADLRRAIADDEVDEFMEMSKRHHFPEDLVQVDLTTKTIQNGGD</sequence>
<evidence type="ECO:0000313" key="2">
    <source>
        <dbReference type="Proteomes" id="UP000274429"/>
    </source>
</evidence>
<reference evidence="1 2" key="2">
    <citation type="submission" date="2018-11" db="EMBL/GenBank/DDBJ databases">
        <authorList>
            <consortium name="Pathogen Informatics"/>
        </authorList>
    </citation>
    <scope>NUCLEOTIDE SEQUENCE [LARGE SCALE GENOMIC DNA]</scope>
</reference>
<evidence type="ECO:0000313" key="1">
    <source>
        <dbReference type="EMBL" id="VDM21727.1"/>
    </source>
</evidence>
<dbReference type="Proteomes" id="UP000274429">
    <property type="component" value="Unassembled WGS sequence"/>
</dbReference>
<gene>
    <name evidence="1" type="ORF">TTAC_LOCUS3004</name>
</gene>
<name>A0A0R3WQH9_HYDTA</name>
<keyword evidence="2" id="KW-1185">Reference proteome</keyword>
<proteinExistence type="predicted"/>
<dbReference type="OrthoDB" id="10460364at2759"/>
<dbReference type="AlphaFoldDB" id="A0A0R3WQH9"/>
<reference evidence="3" key="1">
    <citation type="submission" date="2017-02" db="UniProtKB">
        <authorList>
            <consortium name="WormBaseParasite"/>
        </authorList>
    </citation>
    <scope>IDENTIFICATION</scope>
</reference>
<organism evidence="3">
    <name type="scientific">Hydatigena taeniaeformis</name>
    <name type="common">Feline tapeworm</name>
    <name type="synonym">Taenia taeniaeformis</name>
    <dbReference type="NCBI Taxonomy" id="6205"/>
    <lineage>
        <taxon>Eukaryota</taxon>
        <taxon>Metazoa</taxon>
        <taxon>Spiralia</taxon>
        <taxon>Lophotrochozoa</taxon>
        <taxon>Platyhelminthes</taxon>
        <taxon>Cestoda</taxon>
        <taxon>Eucestoda</taxon>
        <taxon>Cyclophyllidea</taxon>
        <taxon>Taeniidae</taxon>
        <taxon>Hydatigera</taxon>
    </lineage>
</organism>
<dbReference type="EMBL" id="UYWX01001794">
    <property type="protein sequence ID" value="VDM21727.1"/>
    <property type="molecule type" value="Genomic_DNA"/>
</dbReference>
<evidence type="ECO:0000313" key="3">
    <source>
        <dbReference type="WBParaSite" id="TTAC_0000301901-mRNA-1"/>
    </source>
</evidence>